<evidence type="ECO:0000256" key="3">
    <source>
        <dbReference type="ARBA" id="ARBA00022679"/>
    </source>
</evidence>
<dbReference type="SUPFAM" id="SSF53448">
    <property type="entry name" value="Nucleotide-diphospho-sugar transferases"/>
    <property type="match status" value="1"/>
</dbReference>
<dbReference type="PANTHER" id="PTHR43179">
    <property type="entry name" value="RHAMNOSYLTRANSFERASE WBBL"/>
    <property type="match status" value="1"/>
</dbReference>
<gene>
    <name evidence="5" type="ORF">LPB142_02060</name>
</gene>
<reference evidence="5 6" key="1">
    <citation type="submission" date="2016-10" db="EMBL/GenBank/DDBJ databases">
        <title>Rhodobacter sp. LPB0142, isolated from sea water.</title>
        <authorList>
            <person name="Kim E."/>
            <person name="Yi H."/>
        </authorList>
    </citation>
    <scope>NUCLEOTIDE SEQUENCE [LARGE SCALE GENOMIC DNA]</scope>
    <source>
        <strain evidence="5 6">LPB0142</strain>
    </source>
</reference>
<evidence type="ECO:0000256" key="1">
    <source>
        <dbReference type="ARBA" id="ARBA00006739"/>
    </source>
</evidence>
<comment type="similarity">
    <text evidence="1">Belongs to the glycosyltransferase 2 family.</text>
</comment>
<accession>A0A1D9M8Q5</accession>
<dbReference type="Pfam" id="PF00535">
    <property type="entry name" value="Glycos_transf_2"/>
    <property type="match status" value="1"/>
</dbReference>
<keyword evidence="2" id="KW-0328">Glycosyltransferase</keyword>
<sequence>MTLSAKDRVTIVAVSYNSLRVLPAMLASVPEGTPVVVVDNASTELEPLRALCARHGARLIESKVNEGFGIACNRGAALATTEFLLFLNPDALLMPDTLDQLVAAAERYPRATGFNPRIEGDDGKPFFKRKSYLLPRAQWMERGWPAADREVSVLSGAAMFMRRADFEAVGGFDPEIFLFHEDDDLALNLAKRGPLMFIRDALVRHGGGSSSARSAEVAALKAWHMGHSRVYAARKHGMAFARTRALIQASLQAISPVVILSRRKRAKQWAFLKGIIHASLGHKSFERLSDE</sequence>
<dbReference type="GO" id="GO:0016757">
    <property type="term" value="F:glycosyltransferase activity"/>
    <property type="evidence" value="ECO:0007669"/>
    <property type="project" value="UniProtKB-KW"/>
</dbReference>
<dbReference type="AlphaFoldDB" id="A0A1D9M8Q5"/>
<dbReference type="Proteomes" id="UP000176562">
    <property type="component" value="Chromosome"/>
</dbReference>
<dbReference type="EMBL" id="CP017781">
    <property type="protein sequence ID" value="AOZ68244.1"/>
    <property type="molecule type" value="Genomic_DNA"/>
</dbReference>
<dbReference type="InterPro" id="IPR029044">
    <property type="entry name" value="Nucleotide-diphossugar_trans"/>
</dbReference>
<dbReference type="KEGG" id="rhp:LPB142_02060"/>
<keyword evidence="3 5" id="KW-0808">Transferase</keyword>
<name>A0A1D9M8Q5_9RHOB</name>
<evidence type="ECO:0000259" key="4">
    <source>
        <dbReference type="Pfam" id="PF00535"/>
    </source>
</evidence>
<proteinExistence type="inferred from homology"/>
<protein>
    <submittedName>
        <fullName evidence="5">Glycosyl transferase</fullName>
    </submittedName>
</protein>
<evidence type="ECO:0000256" key="2">
    <source>
        <dbReference type="ARBA" id="ARBA00022676"/>
    </source>
</evidence>
<keyword evidence="6" id="KW-1185">Reference proteome</keyword>
<evidence type="ECO:0000313" key="6">
    <source>
        <dbReference type="Proteomes" id="UP000176562"/>
    </source>
</evidence>
<dbReference type="RefSeq" id="WP_071165359.1">
    <property type="nucleotide sequence ID" value="NZ_CP017781.1"/>
</dbReference>
<evidence type="ECO:0000313" key="5">
    <source>
        <dbReference type="EMBL" id="AOZ68244.1"/>
    </source>
</evidence>
<feature type="domain" description="Glycosyltransferase 2-like" evidence="4">
    <location>
        <begin position="10"/>
        <end position="169"/>
    </location>
</feature>
<dbReference type="CDD" id="cd04186">
    <property type="entry name" value="GT_2_like_c"/>
    <property type="match status" value="1"/>
</dbReference>
<dbReference type="STRING" id="1850250.LPB142_02060"/>
<dbReference type="InterPro" id="IPR001173">
    <property type="entry name" value="Glyco_trans_2-like"/>
</dbReference>
<organism evidence="5 6">
    <name type="scientific">Rhodobacter xanthinilyticus</name>
    <dbReference type="NCBI Taxonomy" id="1850250"/>
    <lineage>
        <taxon>Bacteria</taxon>
        <taxon>Pseudomonadati</taxon>
        <taxon>Pseudomonadota</taxon>
        <taxon>Alphaproteobacteria</taxon>
        <taxon>Rhodobacterales</taxon>
        <taxon>Rhodobacter group</taxon>
        <taxon>Rhodobacter</taxon>
    </lineage>
</organism>
<dbReference type="Gene3D" id="3.90.550.10">
    <property type="entry name" value="Spore Coat Polysaccharide Biosynthesis Protein SpsA, Chain A"/>
    <property type="match status" value="1"/>
</dbReference>
<dbReference type="PANTHER" id="PTHR43179:SF12">
    <property type="entry name" value="GALACTOFURANOSYLTRANSFERASE GLFT2"/>
    <property type="match status" value="1"/>
</dbReference>